<sequence length="47" mass="4986">GGGIGDIKLFLNGTAIVLDSRGIAIISKDDKSIIKSYKIKIIKKGQV</sequence>
<evidence type="ECO:0000313" key="1">
    <source>
        <dbReference type="EMBL" id="GAH51689.1"/>
    </source>
</evidence>
<organism evidence="1">
    <name type="scientific">marine sediment metagenome</name>
    <dbReference type="NCBI Taxonomy" id="412755"/>
    <lineage>
        <taxon>unclassified sequences</taxon>
        <taxon>metagenomes</taxon>
        <taxon>ecological metagenomes</taxon>
    </lineage>
</organism>
<protein>
    <submittedName>
        <fullName evidence="1">Uncharacterized protein</fullName>
    </submittedName>
</protein>
<accession>X1HCW6</accession>
<proteinExistence type="predicted"/>
<gene>
    <name evidence="1" type="ORF">S03H2_39818</name>
</gene>
<feature type="non-terminal residue" evidence="1">
    <location>
        <position position="1"/>
    </location>
</feature>
<name>X1HCW6_9ZZZZ</name>
<reference evidence="1" key="1">
    <citation type="journal article" date="2014" name="Front. Microbiol.">
        <title>High frequency of phylogenetically diverse reductive dehalogenase-homologous genes in deep subseafloor sedimentary metagenomes.</title>
        <authorList>
            <person name="Kawai M."/>
            <person name="Futagami T."/>
            <person name="Toyoda A."/>
            <person name="Takaki Y."/>
            <person name="Nishi S."/>
            <person name="Hori S."/>
            <person name="Arai W."/>
            <person name="Tsubouchi T."/>
            <person name="Morono Y."/>
            <person name="Uchiyama I."/>
            <person name="Ito T."/>
            <person name="Fujiyama A."/>
            <person name="Inagaki F."/>
            <person name="Takami H."/>
        </authorList>
    </citation>
    <scope>NUCLEOTIDE SEQUENCE</scope>
    <source>
        <strain evidence="1">Expedition CK06-06</strain>
    </source>
</reference>
<comment type="caution">
    <text evidence="1">The sequence shown here is derived from an EMBL/GenBank/DDBJ whole genome shotgun (WGS) entry which is preliminary data.</text>
</comment>
<dbReference type="AlphaFoldDB" id="X1HCW6"/>
<dbReference type="EMBL" id="BARU01024647">
    <property type="protein sequence ID" value="GAH51689.1"/>
    <property type="molecule type" value="Genomic_DNA"/>
</dbReference>